<comment type="caution">
    <text evidence="2">The sequence shown here is derived from an EMBL/GenBank/DDBJ whole genome shotgun (WGS) entry which is preliminary data.</text>
</comment>
<dbReference type="EMBL" id="LUEZ02000122">
    <property type="protein sequence ID" value="RDB16961.1"/>
    <property type="molecule type" value="Genomic_DNA"/>
</dbReference>
<dbReference type="InParanoid" id="A0A369J4K8"/>
<protein>
    <submittedName>
        <fullName evidence="2">Uncharacterized protein</fullName>
    </submittedName>
</protein>
<evidence type="ECO:0000313" key="3">
    <source>
        <dbReference type="Proteomes" id="UP000076154"/>
    </source>
</evidence>
<reference evidence="2" key="1">
    <citation type="submission" date="2018-04" db="EMBL/GenBank/DDBJ databases">
        <title>Whole genome sequencing of Hypsizygus marmoreus.</title>
        <authorList>
            <person name="Choi I.-G."/>
            <person name="Min B."/>
            <person name="Kim J.-G."/>
            <person name="Kim S."/>
            <person name="Oh Y.-L."/>
            <person name="Kong W.-S."/>
            <person name="Park H."/>
            <person name="Jeong J."/>
            <person name="Song E.-S."/>
        </authorList>
    </citation>
    <scope>NUCLEOTIDE SEQUENCE [LARGE SCALE GENOMIC DNA]</scope>
    <source>
        <strain evidence="2">51987-8</strain>
    </source>
</reference>
<dbReference type="Proteomes" id="UP000076154">
    <property type="component" value="Unassembled WGS sequence"/>
</dbReference>
<name>A0A369J4K8_HYPMA</name>
<feature type="region of interest" description="Disordered" evidence="1">
    <location>
        <begin position="42"/>
        <end position="72"/>
    </location>
</feature>
<sequence>MKASLNTVVSFNIQAVVLLANPDLAQENFSAIDFDDCVAVGVDGDEPNDTEDEAESSLTAASGDEDVNNEWI</sequence>
<proteinExistence type="predicted"/>
<accession>A0A369J4K8</accession>
<gene>
    <name evidence="2" type="ORF">Hypma_002489</name>
</gene>
<feature type="compositionally biased region" description="Acidic residues" evidence="1">
    <location>
        <begin position="43"/>
        <end position="55"/>
    </location>
</feature>
<feature type="compositionally biased region" description="Acidic residues" evidence="1">
    <location>
        <begin position="63"/>
        <end position="72"/>
    </location>
</feature>
<evidence type="ECO:0000256" key="1">
    <source>
        <dbReference type="SAM" id="MobiDB-lite"/>
    </source>
</evidence>
<dbReference type="AlphaFoldDB" id="A0A369J4K8"/>
<evidence type="ECO:0000313" key="2">
    <source>
        <dbReference type="EMBL" id="RDB16961.1"/>
    </source>
</evidence>
<organism evidence="2 3">
    <name type="scientific">Hypsizygus marmoreus</name>
    <name type="common">White beech mushroom</name>
    <name type="synonym">Agaricus marmoreus</name>
    <dbReference type="NCBI Taxonomy" id="39966"/>
    <lineage>
        <taxon>Eukaryota</taxon>
        <taxon>Fungi</taxon>
        <taxon>Dikarya</taxon>
        <taxon>Basidiomycota</taxon>
        <taxon>Agaricomycotina</taxon>
        <taxon>Agaricomycetes</taxon>
        <taxon>Agaricomycetidae</taxon>
        <taxon>Agaricales</taxon>
        <taxon>Tricholomatineae</taxon>
        <taxon>Lyophyllaceae</taxon>
        <taxon>Hypsizygus</taxon>
    </lineage>
</organism>
<keyword evidence="3" id="KW-1185">Reference proteome</keyword>